<accession>A0A0D6JJP9</accession>
<name>A0A0D6JJP9_9HYPH</name>
<keyword evidence="3" id="KW-1185">Reference proteome</keyword>
<dbReference type="InterPro" id="IPR029044">
    <property type="entry name" value="Nucleotide-diphossugar_trans"/>
</dbReference>
<gene>
    <name evidence="2" type="ORF">YBN1229_v1_3647</name>
</gene>
<dbReference type="AlphaFoldDB" id="A0A0D6JJP9"/>
<dbReference type="Proteomes" id="UP000033187">
    <property type="component" value="Chromosome 1"/>
</dbReference>
<dbReference type="PANTHER" id="PTHR43685">
    <property type="entry name" value="GLYCOSYLTRANSFERASE"/>
    <property type="match status" value="1"/>
</dbReference>
<evidence type="ECO:0000313" key="2">
    <source>
        <dbReference type="EMBL" id="CPR22214.1"/>
    </source>
</evidence>
<evidence type="ECO:0000259" key="1">
    <source>
        <dbReference type="Pfam" id="PF00535"/>
    </source>
</evidence>
<sequence length="296" mass="33346">MKISVVIPVSQRQKSAERALRSALLQDGPVHEVLVVDDASSPPFRLPDELKNDNRIRIIRNEVNVGAGASREAGCHHAKGDWIAFLDSDDYWLPGKLAAQAFLAQRDFTQNPGALVCYSSGYQTIRRRTGKQRGLVPAESSHAEDFASACWFMPGSTVLISKRALKKTGPFDLSLRRLEDLDWYMRFGLAGGRLRVAAIKGAVIEIGERPTPLQIHEACGLIEQKWLNPNADIPLPAKMRTALRAYLDIERAAAHHHAGRVMGTIWFLGRSFLRRPRRCVHLKKWWHPLDERREPP</sequence>
<proteinExistence type="predicted"/>
<dbReference type="SUPFAM" id="SSF53448">
    <property type="entry name" value="Nucleotide-diphospho-sugar transferases"/>
    <property type="match status" value="1"/>
</dbReference>
<dbReference type="GO" id="GO:0016740">
    <property type="term" value="F:transferase activity"/>
    <property type="evidence" value="ECO:0007669"/>
    <property type="project" value="UniProtKB-KW"/>
</dbReference>
<dbReference type="Gene3D" id="3.90.550.10">
    <property type="entry name" value="Spore Coat Polysaccharide Biosynthesis Protein SpsA, Chain A"/>
    <property type="match status" value="1"/>
</dbReference>
<evidence type="ECO:0000313" key="3">
    <source>
        <dbReference type="Proteomes" id="UP000033187"/>
    </source>
</evidence>
<feature type="domain" description="Glycosyltransferase 2-like" evidence="1">
    <location>
        <begin position="4"/>
        <end position="165"/>
    </location>
</feature>
<dbReference type="Pfam" id="PF00535">
    <property type="entry name" value="Glycos_transf_2"/>
    <property type="match status" value="1"/>
</dbReference>
<protein>
    <submittedName>
        <fullName evidence="2">Putative Family 2 glycosyl transferase</fullName>
    </submittedName>
</protein>
<dbReference type="KEGG" id="fiy:BN1229_v1_3647"/>
<dbReference type="CDD" id="cd00761">
    <property type="entry name" value="Glyco_tranf_GTA_type"/>
    <property type="match status" value="1"/>
</dbReference>
<dbReference type="InterPro" id="IPR001173">
    <property type="entry name" value="Glyco_trans_2-like"/>
</dbReference>
<dbReference type="EMBL" id="LN829119">
    <property type="protein sequence ID" value="CPR22214.1"/>
    <property type="molecule type" value="Genomic_DNA"/>
</dbReference>
<organism evidence="2 3">
    <name type="scientific">Candidatus Filomicrobium marinum</name>
    <dbReference type="NCBI Taxonomy" id="1608628"/>
    <lineage>
        <taxon>Bacteria</taxon>
        <taxon>Pseudomonadati</taxon>
        <taxon>Pseudomonadota</taxon>
        <taxon>Alphaproteobacteria</taxon>
        <taxon>Hyphomicrobiales</taxon>
        <taxon>Hyphomicrobiaceae</taxon>
        <taxon>Filomicrobium</taxon>
    </lineage>
</organism>
<reference evidence="3" key="1">
    <citation type="submission" date="2015-02" db="EMBL/GenBank/DDBJ databases">
        <authorList>
            <person name="Chooi Y.-H."/>
        </authorList>
    </citation>
    <scope>NUCLEOTIDE SEQUENCE [LARGE SCALE GENOMIC DNA]</scope>
    <source>
        <strain evidence="3">strain Y</strain>
    </source>
</reference>
<dbReference type="PANTHER" id="PTHR43685:SF2">
    <property type="entry name" value="GLYCOSYLTRANSFERASE 2-LIKE DOMAIN-CONTAINING PROTEIN"/>
    <property type="match status" value="1"/>
</dbReference>
<keyword evidence="2" id="KW-0808">Transferase</keyword>
<dbReference type="InterPro" id="IPR050834">
    <property type="entry name" value="Glycosyltransf_2"/>
</dbReference>
<dbReference type="KEGG" id="fil:BN1229_v1_3653"/>